<evidence type="ECO:0000313" key="2">
    <source>
        <dbReference type="EMBL" id="CAH1789075.1"/>
    </source>
</evidence>
<dbReference type="AlphaFoldDB" id="A0A8J1UEU1"/>
<accession>A0A8J1UEU1</accession>
<dbReference type="EMBL" id="CAIIXF020000007">
    <property type="protein sequence ID" value="CAH1789075.1"/>
    <property type="molecule type" value="Genomic_DNA"/>
</dbReference>
<proteinExistence type="predicted"/>
<dbReference type="InterPro" id="IPR052387">
    <property type="entry name" value="Fibrocystin"/>
</dbReference>
<protein>
    <submittedName>
        <fullName evidence="2">Uncharacterized protein</fullName>
    </submittedName>
</protein>
<dbReference type="PANTHER" id="PTHR46769:SF2">
    <property type="entry name" value="FIBROCYSTIN-L ISOFORM 2 PRECURSOR-RELATED"/>
    <property type="match status" value="1"/>
</dbReference>
<name>A0A8J1UEU1_OWEFU</name>
<organism evidence="2 3">
    <name type="scientific">Owenia fusiformis</name>
    <name type="common">Polychaete worm</name>
    <dbReference type="NCBI Taxonomy" id="6347"/>
    <lineage>
        <taxon>Eukaryota</taxon>
        <taxon>Metazoa</taxon>
        <taxon>Spiralia</taxon>
        <taxon>Lophotrochozoa</taxon>
        <taxon>Annelida</taxon>
        <taxon>Polychaeta</taxon>
        <taxon>Sedentaria</taxon>
        <taxon>Canalipalpata</taxon>
        <taxon>Sabellida</taxon>
        <taxon>Oweniida</taxon>
        <taxon>Oweniidae</taxon>
        <taxon>Owenia</taxon>
    </lineage>
</organism>
<evidence type="ECO:0000313" key="3">
    <source>
        <dbReference type="Proteomes" id="UP000749559"/>
    </source>
</evidence>
<gene>
    <name evidence="2" type="ORF">OFUS_LOCUS14495</name>
</gene>
<evidence type="ECO:0000256" key="1">
    <source>
        <dbReference type="ARBA" id="ARBA00022729"/>
    </source>
</evidence>
<feature type="non-terminal residue" evidence="2">
    <location>
        <position position="1"/>
    </location>
</feature>
<dbReference type="OrthoDB" id="120976at2759"/>
<keyword evidence="3" id="KW-1185">Reference proteome</keyword>
<comment type="caution">
    <text evidence="2">The sequence shown here is derived from an EMBL/GenBank/DDBJ whole genome shotgun (WGS) entry which is preliminary data.</text>
</comment>
<dbReference type="PANTHER" id="PTHR46769">
    <property type="entry name" value="POLYCYSTIC KIDNEY AND HEPATIC DISEASE 1 (AUTOSOMAL RECESSIVE)-LIKE 1"/>
    <property type="match status" value="1"/>
</dbReference>
<reference evidence="2" key="1">
    <citation type="submission" date="2022-03" db="EMBL/GenBank/DDBJ databases">
        <authorList>
            <person name="Martin C."/>
        </authorList>
    </citation>
    <scope>NUCLEOTIDE SEQUENCE</scope>
</reference>
<keyword evidence="1" id="KW-0732">Signal</keyword>
<dbReference type="Proteomes" id="UP000749559">
    <property type="component" value="Unassembled WGS sequence"/>
</dbReference>
<sequence length="115" mass="13039">VDLINGPEDHGWCFGYTCQKRISTFYSIVATGKHYDLYFTSTSPQNLRLHLLNAVESQTVSVAIFYKAPYRLDLYVDGVYRPALNHDFNDDGDMILKAPTTFDEYHPDLVNGQAG</sequence>
<feature type="non-terminal residue" evidence="2">
    <location>
        <position position="115"/>
    </location>
</feature>